<dbReference type="Proteomes" id="UP001500067">
    <property type="component" value="Unassembled WGS sequence"/>
</dbReference>
<feature type="transmembrane region" description="Helical" evidence="1">
    <location>
        <begin position="253"/>
        <end position="271"/>
    </location>
</feature>
<keyword evidence="1" id="KW-0472">Membrane</keyword>
<keyword evidence="1" id="KW-1133">Transmembrane helix</keyword>
<feature type="transmembrane region" description="Helical" evidence="1">
    <location>
        <begin position="152"/>
        <end position="170"/>
    </location>
</feature>
<proteinExistence type="predicted"/>
<protein>
    <recommendedName>
        <fullName evidence="4">Glycosyltransferase RgtA/B/C/D-like domain-containing protein</fullName>
    </recommendedName>
</protein>
<feature type="transmembrane region" description="Helical" evidence="1">
    <location>
        <begin position="124"/>
        <end position="140"/>
    </location>
</feature>
<accession>A0ABP8NNT6</accession>
<dbReference type="RefSeq" id="WP_345085388.1">
    <property type="nucleotide sequence ID" value="NZ_BAABFA010000024.1"/>
</dbReference>
<evidence type="ECO:0008006" key="4">
    <source>
        <dbReference type="Google" id="ProtNLM"/>
    </source>
</evidence>
<evidence type="ECO:0000313" key="2">
    <source>
        <dbReference type="EMBL" id="GAA4470264.1"/>
    </source>
</evidence>
<reference evidence="3" key="1">
    <citation type="journal article" date="2019" name="Int. J. Syst. Evol. Microbiol.">
        <title>The Global Catalogue of Microorganisms (GCM) 10K type strain sequencing project: providing services to taxonomists for standard genome sequencing and annotation.</title>
        <authorList>
            <consortium name="The Broad Institute Genomics Platform"/>
            <consortium name="The Broad Institute Genome Sequencing Center for Infectious Disease"/>
            <person name="Wu L."/>
            <person name="Ma J."/>
        </authorList>
    </citation>
    <scope>NUCLEOTIDE SEQUENCE [LARGE SCALE GENOMIC DNA]</scope>
    <source>
        <strain evidence="3">JCM 32105</strain>
    </source>
</reference>
<keyword evidence="1" id="KW-0812">Transmembrane</keyword>
<organism evidence="2 3">
    <name type="scientific">Nemorincola caseinilytica</name>
    <dbReference type="NCBI Taxonomy" id="2054315"/>
    <lineage>
        <taxon>Bacteria</taxon>
        <taxon>Pseudomonadati</taxon>
        <taxon>Bacteroidota</taxon>
        <taxon>Chitinophagia</taxon>
        <taxon>Chitinophagales</taxon>
        <taxon>Chitinophagaceae</taxon>
        <taxon>Nemorincola</taxon>
    </lineage>
</organism>
<feature type="transmembrane region" description="Helical" evidence="1">
    <location>
        <begin position="306"/>
        <end position="324"/>
    </location>
</feature>
<feature type="transmembrane region" description="Helical" evidence="1">
    <location>
        <begin position="330"/>
        <end position="350"/>
    </location>
</feature>
<evidence type="ECO:0000256" key="1">
    <source>
        <dbReference type="SAM" id="Phobius"/>
    </source>
</evidence>
<keyword evidence="3" id="KW-1185">Reference proteome</keyword>
<comment type="caution">
    <text evidence="2">The sequence shown here is derived from an EMBL/GenBank/DDBJ whole genome shotgun (WGS) entry which is preliminary data.</text>
</comment>
<sequence length="459" mass="53600">MWSRIVIALFFATSVFVINNRQNWDNDLYSYDPFGYYLYLPATIIYKDVGELKFYPQIYERYHFRGWESKEPYGTHLMPNGRRVNKYPAGVAIAQLPLFLVAHTFCLATHMYPADGFSPPYRLAGVYTYPLLAVLGLLLLRRLLRRYHTDGVVAFTLLCLSFGTNLYHYIAFEQGMSHPVSFVLFAAILYHTDSWYRTGERKHLLLTGLLLGWVIITRPVNIVVAILPLLWGVASMSDLRDRWALFVRNSKNILAAAGLCLAVCMIQMAYWKYTTGHWITYSYKGEHFDLAHPRIWDGLFSFRKGWFVYTPMALLGVAGFVALWRTHKKLVPAMLVFFSVFTYVVFSWKMWWYGGSFGCRPFIEALTVLALPLAALVSYVHSRRKKLLTSAAVVVVAFFITLNMFQSYQYSMYIIHWDRMTFEAYRRSFGKVWLNREEYETYLIDGKTYWDERAEISKE</sequence>
<dbReference type="EMBL" id="BAABFA010000024">
    <property type="protein sequence ID" value="GAA4470264.1"/>
    <property type="molecule type" value="Genomic_DNA"/>
</dbReference>
<feature type="transmembrane region" description="Helical" evidence="1">
    <location>
        <begin position="204"/>
        <end position="233"/>
    </location>
</feature>
<feature type="transmembrane region" description="Helical" evidence="1">
    <location>
        <begin position="87"/>
        <end position="112"/>
    </location>
</feature>
<feature type="transmembrane region" description="Helical" evidence="1">
    <location>
        <begin position="362"/>
        <end position="381"/>
    </location>
</feature>
<feature type="transmembrane region" description="Helical" evidence="1">
    <location>
        <begin position="387"/>
        <end position="405"/>
    </location>
</feature>
<evidence type="ECO:0000313" key="3">
    <source>
        <dbReference type="Proteomes" id="UP001500067"/>
    </source>
</evidence>
<name>A0ABP8NNT6_9BACT</name>
<gene>
    <name evidence="2" type="ORF">GCM10023093_31220</name>
</gene>